<reference evidence="3" key="1">
    <citation type="submission" date="2016-10" db="EMBL/GenBank/DDBJ databases">
        <authorList>
            <person name="Varghese N."/>
            <person name="Submissions S."/>
        </authorList>
    </citation>
    <scope>NUCLEOTIDE SEQUENCE [LARGE SCALE GENOMIC DNA]</scope>
    <source>
        <strain evidence="3">DSM 23317</strain>
    </source>
</reference>
<evidence type="ECO:0000313" key="3">
    <source>
        <dbReference type="Proteomes" id="UP000199527"/>
    </source>
</evidence>
<dbReference type="Proteomes" id="UP000199527">
    <property type="component" value="Unassembled WGS sequence"/>
</dbReference>
<keyword evidence="3" id="KW-1185">Reference proteome</keyword>
<dbReference type="RefSeq" id="WP_090368097.1">
    <property type="nucleotide sequence ID" value="NZ_FNEM01000023.1"/>
</dbReference>
<name>A0A1G9AEL6_9GAMM</name>
<dbReference type="OrthoDB" id="6222696at2"/>
<evidence type="ECO:0000256" key="1">
    <source>
        <dbReference type="SAM" id="MobiDB-lite"/>
    </source>
</evidence>
<gene>
    <name evidence="2" type="ORF">SAMN04488540_12316</name>
</gene>
<feature type="region of interest" description="Disordered" evidence="1">
    <location>
        <begin position="365"/>
        <end position="393"/>
    </location>
</feature>
<proteinExistence type="predicted"/>
<organism evidence="2 3">
    <name type="scientific">Ferrimonas sediminum</name>
    <dbReference type="NCBI Taxonomy" id="718193"/>
    <lineage>
        <taxon>Bacteria</taxon>
        <taxon>Pseudomonadati</taxon>
        <taxon>Pseudomonadota</taxon>
        <taxon>Gammaproteobacteria</taxon>
        <taxon>Alteromonadales</taxon>
        <taxon>Ferrimonadaceae</taxon>
        <taxon>Ferrimonas</taxon>
    </lineage>
</organism>
<dbReference type="PROSITE" id="PS51257">
    <property type="entry name" value="PROKAR_LIPOPROTEIN"/>
    <property type="match status" value="1"/>
</dbReference>
<evidence type="ECO:0000313" key="2">
    <source>
        <dbReference type="EMBL" id="SDK25807.1"/>
    </source>
</evidence>
<dbReference type="AlphaFoldDB" id="A0A1G9AEL6"/>
<accession>A0A1G9AEL6</accession>
<sequence length="393" mass="42974">MKPRITLTALFVSSLILGGCQSTPKIVAEQQADAQATEFFIQAQSAVDGLSQRLIQAKTDNIALYAPELLDDALDQQKDAQTEFDDIRYTPADADQDTVDDILVAVLKANQALDSGYLIKQTAEKVLADAMAMRERLQQLDAASYFGKQMRRAEQQYLDLLEEVADGDIEDAQEGQAELIKLLNAIEVKTVERLTLTGMKKQLASMQKNRVARSAPLSFQRAVASMERAKSVIASDPRNDKAIDAAATQVQFDLDHAQHIAQAVKNLDALDDDDFESYILAQENRLNQVVQALGSDDVRDRPFSQQTQAIVEVATKLTHSAAQQQVEIERLMLALASQKTDSPAQEAVVETANNDPVAEAQVDAETEIETDAVTVEPEPIAEPQPVASSPAAR</sequence>
<dbReference type="EMBL" id="FNEM01000023">
    <property type="protein sequence ID" value="SDK25807.1"/>
    <property type="molecule type" value="Genomic_DNA"/>
</dbReference>
<protein>
    <submittedName>
        <fullName evidence="2">Uncharacterized protein</fullName>
    </submittedName>
</protein>